<dbReference type="GO" id="GO:0005886">
    <property type="term" value="C:plasma membrane"/>
    <property type="evidence" value="ECO:0007669"/>
    <property type="project" value="UniProtKB-SubCell"/>
</dbReference>
<accession>A0A0R1U2W9</accession>
<keyword evidence="4 10" id="KW-0067">ATP-binding</keyword>
<dbReference type="Gene3D" id="1.20.1560.10">
    <property type="entry name" value="ABC transporter type 1, transmembrane domain"/>
    <property type="match status" value="1"/>
</dbReference>
<dbReference type="InterPro" id="IPR011527">
    <property type="entry name" value="ABC1_TM_dom"/>
</dbReference>
<evidence type="ECO:0000256" key="4">
    <source>
        <dbReference type="ARBA" id="ARBA00022840"/>
    </source>
</evidence>
<evidence type="ECO:0000256" key="5">
    <source>
        <dbReference type="ARBA" id="ARBA00022989"/>
    </source>
</evidence>
<evidence type="ECO:0000256" key="7">
    <source>
        <dbReference type="SAM" id="Phobius"/>
    </source>
</evidence>
<dbReference type="GO" id="GO:0015421">
    <property type="term" value="F:ABC-type oligopeptide transporter activity"/>
    <property type="evidence" value="ECO:0007669"/>
    <property type="project" value="TreeGrafter"/>
</dbReference>
<feature type="transmembrane region" description="Helical" evidence="7">
    <location>
        <begin position="171"/>
        <end position="191"/>
    </location>
</feature>
<protein>
    <submittedName>
        <fullName evidence="10">ABC transporter, CydDC cysteine exporter (CydDC-E) family, permease ATP-binding protein CydC</fullName>
    </submittedName>
</protein>
<keyword evidence="2 7" id="KW-0812">Transmembrane</keyword>
<evidence type="ECO:0000313" key="10">
    <source>
        <dbReference type="EMBL" id="KRL87664.1"/>
    </source>
</evidence>
<dbReference type="PANTHER" id="PTHR43394:SF1">
    <property type="entry name" value="ATP-BINDING CASSETTE SUB-FAMILY B MEMBER 10, MITOCHONDRIAL"/>
    <property type="match status" value="1"/>
</dbReference>
<dbReference type="InterPro" id="IPR027417">
    <property type="entry name" value="P-loop_NTPase"/>
</dbReference>
<dbReference type="InterPro" id="IPR036640">
    <property type="entry name" value="ABC1_TM_sf"/>
</dbReference>
<proteinExistence type="predicted"/>
<evidence type="ECO:0000259" key="9">
    <source>
        <dbReference type="PROSITE" id="PS50929"/>
    </source>
</evidence>
<evidence type="ECO:0000256" key="2">
    <source>
        <dbReference type="ARBA" id="ARBA00022692"/>
    </source>
</evidence>
<dbReference type="Gene3D" id="3.40.50.300">
    <property type="entry name" value="P-loop containing nucleotide triphosphate hydrolases"/>
    <property type="match status" value="1"/>
</dbReference>
<dbReference type="PROSITE" id="PS50929">
    <property type="entry name" value="ABC_TM1F"/>
    <property type="match status" value="1"/>
</dbReference>
<dbReference type="Pfam" id="PF00664">
    <property type="entry name" value="ABC_membrane"/>
    <property type="match status" value="1"/>
</dbReference>
<dbReference type="NCBIfam" id="TIGR02868">
    <property type="entry name" value="CydC"/>
    <property type="match status" value="1"/>
</dbReference>
<feature type="domain" description="ABC transmembrane type-1" evidence="9">
    <location>
        <begin position="29"/>
        <end position="296"/>
    </location>
</feature>
<keyword evidence="3" id="KW-0547">Nucleotide-binding</keyword>
<dbReference type="AlphaFoldDB" id="A0A0R1U2W9"/>
<name>A0A0R1U2W9_9LACO</name>
<keyword evidence="5 7" id="KW-1133">Transmembrane helix</keyword>
<dbReference type="InterPro" id="IPR014223">
    <property type="entry name" value="ABC_CydC/D"/>
</dbReference>
<dbReference type="GO" id="GO:0034775">
    <property type="term" value="P:glutathione transmembrane transport"/>
    <property type="evidence" value="ECO:0007669"/>
    <property type="project" value="InterPro"/>
</dbReference>
<dbReference type="InterPro" id="IPR003593">
    <property type="entry name" value="AAA+_ATPase"/>
</dbReference>
<organism evidence="10 11">
    <name type="scientific">Limosilactobacillus ingluviei DSM 15946</name>
    <dbReference type="NCBI Taxonomy" id="1423760"/>
    <lineage>
        <taxon>Bacteria</taxon>
        <taxon>Bacillati</taxon>
        <taxon>Bacillota</taxon>
        <taxon>Bacilli</taxon>
        <taxon>Lactobacillales</taxon>
        <taxon>Lactobacillaceae</taxon>
        <taxon>Limosilactobacillus</taxon>
    </lineage>
</organism>
<gene>
    <name evidence="10" type="ORF">FC43_GL000979</name>
</gene>
<evidence type="ECO:0000256" key="6">
    <source>
        <dbReference type="ARBA" id="ARBA00023136"/>
    </source>
</evidence>
<evidence type="ECO:0000313" key="11">
    <source>
        <dbReference type="Proteomes" id="UP000050816"/>
    </source>
</evidence>
<dbReference type="SUPFAM" id="SSF90123">
    <property type="entry name" value="ABC transporter transmembrane region"/>
    <property type="match status" value="1"/>
</dbReference>
<dbReference type="SUPFAM" id="SSF52540">
    <property type="entry name" value="P-loop containing nucleoside triphosphate hydrolases"/>
    <property type="match status" value="1"/>
</dbReference>
<feature type="domain" description="ABC transporter" evidence="8">
    <location>
        <begin position="344"/>
        <end position="578"/>
    </location>
</feature>
<dbReference type="GO" id="GO:0005524">
    <property type="term" value="F:ATP binding"/>
    <property type="evidence" value="ECO:0007669"/>
    <property type="project" value="UniProtKB-KW"/>
</dbReference>
<comment type="caution">
    <text evidence="10">The sequence shown here is derived from an EMBL/GenBank/DDBJ whole genome shotgun (WGS) entry which is preliminary data.</text>
</comment>
<evidence type="ECO:0000259" key="8">
    <source>
        <dbReference type="PROSITE" id="PS50893"/>
    </source>
</evidence>
<dbReference type="Proteomes" id="UP000050816">
    <property type="component" value="Unassembled WGS sequence"/>
</dbReference>
<dbReference type="EMBL" id="AZFK01000088">
    <property type="protein sequence ID" value="KRL87664.1"/>
    <property type="molecule type" value="Genomic_DNA"/>
</dbReference>
<evidence type="ECO:0000256" key="1">
    <source>
        <dbReference type="ARBA" id="ARBA00004651"/>
    </source>
</evidence>
<dbReference type="InterPro" id="IPR003439">
    <property type="entry name" value="ABC_transporter-like_ATP-bd"/>
</dbReference>
<dbReference type="RefSeq" id="WP_056955629.1">
    <property type="nucleotide sequence ID" value="NZ_AZFK01000088.1"/>
</dbReference>
<keyword evidence="6 7" id="KW-0472">Membrane</keyword>
<dbReference type="PROSITE" id="PS50893">
    <property type="entry name" value="ABC_TRANSPORTER_2"/>
    <property type="match status" value="1"/>
</dbReference>
<dbReference type="GO" id="GO:0016887">
    <property type="term" value="F:ATP hydrolysis activity"/>
    <property type="evidence" value="ECO:0007669"/>
    <property type="project" value="InterPro"/>
</dbReference>
<dbReference type="PATRIC" id="fig|1423760.3.peg.1012"/>
<dbReference type="PANTHER" id="PTHR43394">
    <property type="entry name" value="ATP-DEPENDENT PERMEASE MDL1, MITOCHONDRIAL"/>
    <property type="match status" value="1"/>
</dbReference>
<feature type="transmembrane region" description="Helical" evidence="7">
    <location>
        <begin position="145"/>
        <end position="165"/>
    </location>
</feature>
<sequence>MRNKFPLLKMLKTDHWVKPFLRHYKRTLVLAITLGILTFVCAGGLMFTSGFLISKSATRPENILLVYVPIVLTRGFGIFRPVMRYAERLTSHNWVFKMTSEFRKKMYDSLEQDAVFFNSKYRLGDILGLLSEDVAHIQNLYLRTIFPNFVAWGLYAIIVVSLGILSPAMGLVMLVLFGLIIFALPLWSVVVNGARQEYEKQVKNALYTDLTDNVMGIVDWVFAQRNQEYVDQHLASEHELYATQAALRKFERCRDFLLQVMILLIALALLGWGASRFGGQFGGPANWIAAFVLAIFPLEDALAGLPAAAQETNVYVDSLKRLNALPPVTTSPTSAPQLTAPLDFQLTDVHYTYPATTKEVLKGVDLQLPAGQKVAILGKSGSGKSTLASLLRGDRVPTAGQLTLAGVAPSELGDQIADFIGVINQAPYLFNTTVLNNLRIGNENASEADVWAVLEQVGLKATIERLPHGLATMVDSAGLRFSGGERHRLALARILLAKTPIVLLDEPTVGLDPVTERAVMNTFFTALQDKTLIWITHHLQGIEAMDRVIFLEDGQLAMDGTPRELAQTNARYRHLKAVDEGR</sequence>
<dbReference type="CDD" id="cd03247">
    <property type="entry name" value="ABCC_cytochrome_bd"/>
    <property type="match status" value="1"/>
</dbReference>
<feature type="transmembrane region" description="Helical" evidence="7">
    <location>
        <begin position="64"/>
        <end position="83"/>
    </location>
</feature>
<dbReference type="SMART" id="SM00382">
    <property type="entry name" value="AAA"/>
    <property type="match status" value="1"/>
</dbReference>
<feature type="transmembrane region" description="Helical" evidence="7">
    <location>
        <begin position="28"/>
        <end position="52"/>
    </location>
</feature>
<evidence type="ECO:0000256" key="3">
    <source>
        <dbReference type="ARBA" id="ARBA00022741"/>
    </source>
</evidence>
<comment type="subcellular location">
    <subcellularLocation>
        <location evidence="1">Cell membrane</location>
        <topology evidence="1">Multi-pass membrane protein</topology>
    </subcellularLocation>
</comment>
<dbReference type="Pfam" id="PF00005">
    <property type="entry name" value="ABC_tran"/>
    <property type="match status" value="1"/>
</dbReference>
<dbReference type="GO" id="GO:0045454">
    <property type="term" value="P:cell redox homeostasis"/>
    <property type="evidence" value="ECO:0007669"/>
    <property type="project" value="InterPro"/>
</dbReference>
<dbReference type="InterPro" id="IPR039421">
    <property type="entry name" value="Type_1_exporter"/>
</dbReference>
<feature type="transmembrane region" description="Helical" evidence="7">
    <location>
        <begin position="256"/>
        <end position="275"/>
    </location>
</feature>
<reference evidence="10 11" key="1">
    <citation type="journal article" date="2015" name="Genome Announc.">
        <title>Expanding the biotechnology potential of lactobacilli through comparative genomics of 213 strains and associated genera.</title>
        <authorList>
            <person name="Sun Z."/>
            <person name="Harris H.M."/>
            <person name="McCann A."/>
            <person name="Guo C."/>
            <person name="Argimon S."/>
            <person name="Zhang W."/>
            <person name="Yang X."/>
            <person name="Jeffery I.B."/>
            <person name="Cooney J.C."/>
            <person name="Kagawa T.F."/>
            <person name="Liu W."/>
            <person name="Song Y."/>
            <person name="Salvetti E."/>
            <person name="Wrobel A."/>
            <person name="Rasinkangas P."/>
            <person name="Parkhill J."/>
            <person name="Rea M.C."/>
            <person name="O'Sullivan O."/>
            <person name="Ritari J."/>
            <person name="Douillard F.P."/>
            <person name="Paul Ross R."/>
            <person name="Yang R."/>
            <person name="Briner A.E."/>
            <person name="Felis G.E."/>
            <person name="de Vos W.M."/>
            <person name="Barrangou R."/>
            <person name="Klaenhammer T.R."/>
            <person name="Caufield P.W."/>
            <person name="Cui Y."/>
            <person name="Zhang H."/>
            <person name="O'Toole P.W."/>
        </authorList>
    </citation>
    <scope>NUCLEOTIDE SEQUENCE [LARGE SCALE GENOMIC DNA]</scope>
    <source>
        <strain evidence="10 11">DSM 15946</strain>
    </source>
</reference>